<reference evidence="2" key="2">
    <citation type="submission" date="2025-08" db="UniProtKB">
        <authorList>
            <consortium name="RefSeq"/>
        </authorList>
    </citation>
    <scope>IDENTIFICATION</scope>
    <source>
        <tissue evidence="2">Leaf</tissue>
    </source>
</reference>
<proteinExistence type="predicted"/>
<dbReference type="RefSeq" id="XP_075087388.1">
    <property type="nucleotide sequence ID" value="XM_075231287.1"/>
</dbReference>
<reference evidence="1" key="1">
    <citation type="journal article" date="2014" name="Nat. Commun.">
        <title>The tobacco genome sequence and its comparison with those of tomato and potato.</title>
        <authorList>
            <person name="Sierro N."/>
            <person name="Battey J.N."/>
            <person name="Ouadi S."/>
            <person name="Bakaher N."/>
            <person name="Bovet L."/>
            <person name="Willig A."/>
            <person name="Goepfert S."/>
            <person name="Peitsch M.C."/>
            <person name="Ivanov N.V."/>
        </authorList>
    </citation>
    <scope>NUCLEOTIDE SEQUENCE [LARGE SCALE GENOMIC DNA]</scope>
</reference>
<dbReference type="Proteomes" id="UP000790787">
    <property type="component" value="Chromosome 15"/>
</dbReference>
<protein>
    <submittedName>
        <fullName evidence="2">Uncharacterized protein LOC107764672</fullName>
    </submittedName>
</protein>
<evidence type="ECO:0000313" key="2">
    <source>
        <dbReference type="RefSeq" id="XP_075087388.1"/>
    </source>
</evidence>
<organism evidence="1 2">
    <name type="scientific">Nicotiana tabacum</name>
    <name type="common">Common tobacco</name>
    <dbReference type="NCBI Taxonomy" id="4097"/>
    <lineage>
        <taxon>Eukaryota</taxon>
        <taxon>Viridiplantae</taxon>
        <taxon>Streptophyta</taxon>
        <taxon>Embryophyta</taxon>
        <taxon>Tracheophyta</taxon>
        <taxon>Spermatophyta</taxon>
        <taxon>Magnoliopsida</taxon>
        <taxon>eudicotyledons</taxon>
        <taxon>Gunneridae</taxon>
        <taxon>Pentapetalae</taxon>
        <taxon>asterids</taxon>
        <taxon>lamiids</taxon>
        <taxon>Solanales</taxon>
        <taxon>Solanaceae</taxon>
        <taxon>Nicotianoideae</taxon>
        <taxon>Nicotianeae</taxon>
        <taxon>Nicotiana</taxon>
    </lineage>
</organism>
<gene>
    <name evidence="2" type="primary">LOC107764672</name>
</gene>
<keyword evidence="1" id="KW-1185">Reference proteome</keyword>
<name>A0AC58SQZ7_TOBAC</name>
<accession>A0AC58SQZ7</accession>
<evidence type="ECO:0000313" key="1">
    <source>
        <dbReference type="Proteomes" id="UP000790787"/>
    </source>
</evidence>
<sequence length="275" mass="31343">MAMILRLQEEKASIEMDARQYQRLIEEEMNVLTEILVRTEREKHFLEKELEVYRQMSYLGNEESTVDSGILADALRRADASSDPTEDPVLMLHQISTSFEAENRNSVEVISVDNKSYTALGGKAPIQKQNKDASSQKQVDLREHSYSSQEFQEKEMVLMVNTSDVNQKLPDHAISLGGEVLKENPDTETCERACINVSGKDKCLKYHETDGYQGLKCPWHVKEKAFSKCFCRNATKLLRGSNGSELGVPNTVPWIFHHSCSYPRKTIQLMPHIVF</sequence>